<evidence type="ECO:0000259" key="1">
    <source>
        <dbReference type="Pfam" id="PF26214"/>
    </source>
</evidence>
<dbReference type="OrthoDB" id="691673at2759"/>
<gene>
    <name evidence="2" type="ORF">Cgig2_011897</name>
</gene>
<protein>
    <recommendedName>
        <fullName evidence="1">GT-1/4-like C-terminal domain-containing protein</fullName>
    </recommendedName>
</protein>
<dbReference type="EMBL" id="JAKOGI010000799">
    <property type="protein sequence ID" value="KAJ8430376.1"/>
    <property type="molecule type" value="Genomic_DNA"/>
</dbReference>
<feature type="domain" description="GT-1/4-like C-terminal" evidence="1">
    <location>
        <begin position="92"/>
        <end position="152"/>
    </location>
</feature>
<evidence type="ECO:0000313" key="2">
    <source>
        <dbReference type="EMBL" id="KAJ8430376.1"/>
    </source>
</evidence>
<dbReference type="InterPro" id="IPR058943">
    <property type="entry name" value="GT-1/4_C"/>
</dbReference>
<reference evidence="2" key="1">
    <citation type="submission" date="2022-04" db="EMBL/GenBank/DDBJ databases">
        <title>Carnegiea gigantea Genome sequencing and assembly v2.</title>
        <authorList>
            <person name="Copetti D."/>
            <person name="Sanderson M.J."/>
            <person name="Burquez A."/>
            <person name="Wojciechowski M.F."/>
        </authorList>
    </citation>
    <scope>NUCLEOTIDE SEQUENCE</scope>
    <source>
        <strain evidence="2">SGP5-SGP5p</strain>
        <tissue evidence="2">Aerial part</tissue>
    </source>
</reference>
<proteinExistence type="predicted"/>
<keyword evidence="3" id="KW-1185">Reference proteome</keyword>
<accession>A0A9Q1JSK1</accession>
<feature type="domain" description="GT-1/4-like C-terminal" evidence="1">
    <location>
        <begin position="157"/>
        <end position="222"/>
    </location>
</feature>
<organism evidence="2 3">
    <name type="scientific">Carnegiea gigantea</name>
    <dbReference type="NCBI Taxonomy" id="171969"/>
    <lineage>
        <taxon>Eukaryota</taxon>
        <taxon>Viridiplantae</taxon>
        <taxon>Streptophyta</taxon>
        <taxon>Embryophyta</taxon>
        <taxon>Tracheophyta</taxon>
        <taxon>Spermatophyta</taxon>
        <taxon>Magnoliopsida</taxon>
        <taxon>eudicotyledons</taxon>
        <taxon>Gunneridae</taxon>
        <taxon>Pentapetalae</taxon>
        <taxon>Caryophyllales</taxon>
        <taxon>Cactineae</taxon>
        <taxon>Cactaceae</taxon>
        <taxon>Cactoideae</taxon>
        <taxon>Echinocereeae</taxon>
        <taxon>Carnegiea</taxon>
    </lineage>
</organism>
<evidence type="ECO:0000313" key="3">
    <source>
        <dbReference type="Proteomes" id="UP001153076"/>
    </source>
</evidence>
<dbReference type="Proteomes" id="UP001153076">
    <property type="component" value="Unassembled WGS sequence"/>
</dbReference>
<comment type="caution">
    <text evidence="2">The sequence shown here is derived from an EMBL/GenBank/DDBJ whole genome shotgun (WGS) entry which is preliminary data.</text>
</comment>
<dbReference type="AlphaFoldDB" id="A0A9Q1JSK1"/>
<sequence length="266" mass="29764">MNNETEESSLVSFATLPMWMSLMQRPLLNSWMCFRCMASNTGSNEQSADNLPKGLDHDQCLSGINKNDVAAANEVSPWDWTGGAHFVNYAGRVITVKWGDCVKRIGIDGSPEAIKEVIKSAFGLRTTRPFWLEDDYGILRSIDRDMPLGSYTLHLDEGLNIRIYLNNAANESPAGAEEITFYAEDDFRDFLQRCGFIALTDLSCCKHVLSISDLHHGEVYQGYKAPAKLARFRCESQPFGIKENGNQPIHKPGHMEAFAGLYTGWL</sequence>
<name>A0A9Q1JSK1_9CARY</name>
<dbReference type="Pfam" id="PF26214">
    <property type="entry name" value="Ubiquitin_GT-1"/>
    <property type="match status" value="2"/>
</dbReference>